<dbReference type="EMBL" id="FOEC01000003">
    <property type="protein sequence ID" value="SEO62555.1"/>
    <property type="molecule type" value="Genomic_DNA"/>
</dbReference>
<keyword evidence="1" id="KW-0472">Membrane</keyword>
<feature type="transmembrane region" description="Helical" evidence="1">
    <location>
        <begin position="12"/>
        <end position="36"/>
    </location>
</feature>
<keyword evidence="1" id="KW-1133">Transmembrane helix</keyword>
<dbReference type="OrthoDB" id="3176788at2"/>
<evidence type="ECO:0000313" key="2">
    <source>
        <dbReference type="EMBL" id="SEO62555.1"/>
    </source>
</evidence>
<proteinExistence type="predicted"/>
<name>A0A172RX46_9ACTN</name>
<keyword evidence="3" id="KW-1185">Reference proteome</keyword>
<evidence type="ECO:0008006" key="4">
    <source>
        <dbReference type="Google" id="ProtNLM"/>
    </source>
</evidence>
<accession>A0A172RX46</accession>
<evidence type="ECO:0000256" key="1">
    <source>
        <dbReference type="SAM" id="Phobius"/>
    </source>
</evidence>
<reference evidence="3" key="1">
    <citation type="submission" date="2016-10" db="EMBL/GenBank/DDBJ databases">
        <authorList>
            <person name="Varghese N."/>
        </authorList>
    </citation>
    <scope>NUCLEOTIDE SEQUENCE [LARGE SCALE GENOMIC DNA]</scope>
    <source>
        <strain evidence="3">DSM 21843</strain>
    </source>
</reference>
<evidence type="ECO:0000313" key="3">
    <source>
        <dbReference type="Proteomes" id="UP000182975"/>
    </source>
</evidence>
<organism evidence="2 3">
    <name type="scientific">Denitrobacterium detoxificans</name>
    <dbReference type="NCBI Taxonomy" id="79604"/>
    <lineage>
        <taxon>Bacteria</taxon>
        <taxon>Bacillati</taxon>
        <taxon>Actinomycetota</taxon>
        <taxon>Coriobacteriia</taxon>
        <taxon>Eggerthellales</taxon>
        <taxon>Eggerthellaceae</taxon>
        <taxon>Denitrobacterium</taxon>
    </lineage>
</organism>
<feature type="transmembrane region" description="Helical" evidence="1">
    <location>
        <begin position="86"/>
        <end position="104"/>
    </location>
</feature>
<gene>
    <name evidence="2" type="ORF">SAMN02910314_00700</name>
</gene>
<dbReference type="KEGG" id="ddt:AAY81_03080"/>
<feature type="transmembrane region" description="Helical" evidence="1">
    <location>
        <begin position="110"/>
        <end position="130"/>
    </location>
</feature>
<dbReference type="RefSeq" id="WP_066661237.1">
    <property type="nucleotide sequence ID" value="NZ_CP011402.1"/>
</dbReference>
<sequence>MARKFSYFMNWLNGILAPLCGAWMMASALVSLPLSWNDWMPLSIYDPFPFHDVFFTSHFWPGLALLLVNGVPNIIALAVKSRGNESAWIAWCAIAGIMLLIWTITELVLIPNGLSIIYFILGALQLVAALRMKKQL</sequence>
<feature type="transmembrane region" description="Helical" evidence="1">
    <location>
        <begin position="59"/>
        <end position="79"/>
    </location>
</feature>
<protein>
    <recommendedName>
        <fullName evidence="4">SPW repeat-containing protein</fullName>
    </recommendedName>
</protein>
<dbReference type="Proteomes" id="UP000182975">
    <property type="component" value="Unassembled WGS sequence"/>
</dbReference>
<keyword evidence="1" id="KW-0812">Transmembrane</keyword>
<dbReference type="STRING" id="79604.AAY81_03080"/>
<dbReference type="AlphaFoldDB" id="A0A172RX46"/>